<accession>C9ZQ88</accession>
<gene>
    <name evidence="2" type="ORF">TbgDal_VI480</name>
</gene>
<dbReference type="RefSeq" id="XP_011773853.1">
    <property type="nucleotide sequence ID" value="XM_011775551.1"/>
</dbReference>
<dbReference type="GeneID" id="23862149"/>
<sequence length="124" mass="13607">MNGTPHLSHSGQGFRCPTTSAMAKPLSVISRRARRRGGGSDVSELSDNIDPGRACRYDFGARSLENIFPADEVDATVVVHFKTPSGDWQHMVRNCIHDLQNIARVGSDANLIHGWGVIPQQKTR</sequence>
<evidence type="ECO:0000256" key="1">
    <source>
        <dbReference type="SAM" id="MobiDB-lite"/>
    </source>
</evidence>
<reference evidence="3" key="1">
    <citation type="journal article" date="2010" name="PLoS Negl. Trop. Dis.">
        <title>The genome sequence of Trypanosoma brucei gambiense, causative agent of chronic human african trypanosomiasis.</title>
        <authorList>
            <person name="Jackson A.P."/>
            <person name="Sanders M."/>
            <person name="Berry A."/>
            <person name="McQuillan J."/>
            <person name="Aslett M.A."/>
            <person name="Quail M.A."/>
            <person name="Chukualim B."/>
            <person name="Capewell P."/>
            <person name="MacLeod A."/>
            <person name="Melville S.E."/>
            <person name="Gibson W."/>
            <person name="Barry J.D."/>
            <person name="Berriman M."/>
            <person name="Hertz-Fowler C."/>
        </authorList>
    </citation>
    <scope>NUCLEOTIDE SEQUENCE [LARGE SCALE GENOMIC DNA]</scope>
    <source>
        <strain evidence="3">MHOM/CI/86/DAL972</strain>
    </source>
</reference>
<dbReference type="KEGG" id="tbg:TbgDal_VI480"/>
<evidence type="ECO:0000313" key="2">
    <source>
        <dbReference type="EMBL" id="CBH11568.1"/>
    </source>
</evidence>
<protein>
    <submittedName>
        <fullName evidence="2">Uncharacterized protein</fullName>
    </submittedName>
</protein>
<feature type="region of interest" description="Disordered" evidence="1">
    <location>
        <begin position="25"/>
        <end position="45"/>
    </location>
</feature>
<name>C9ZQ88_TRYB9</name>
<organism evidence="2 3">
    <name type="scientific">Trypanosoma brucei gambiense (strain MHOM/CI/86/DAL972)</name>
    <dbReference type="NCBI Taxonomy" id="679716"/>
    <lineage>
        <taxon>Eukaryota</taxon>
        <taxon>Discoba</taxon>
        <taxon>Euglenozoa</taxon>
        <taxon>Kinetoplastea</taxon>
        <taxon>Metakinetoplastina</taxon>
        <taxon>Trypanosomatida</taxon>
        <taxon>Trypanosomatidae</taxon>
        <taxon>Trypanosoma</taxon>
    </lineage>
</organism>
<dbReference type="Proteomes" id="UP000002316">
    <property type="component" value="Chromosome 6"/>
</dbReference>
<proteinExistence type="predicted"/>
<evidence type="ECO:0000313" key="3">
    <source>
        <dbReference type="Proteomes" id="UP000002316"/>
    </source>
</evidence>
<dbReference type="AlphaFoldDB" id="C9ZQ88"/>
<dbReference type="EMBL" id="FN554969">
    <property type="protein sequence ID" value="CBH11568.1"/>
    <property type="molecule type" value="Genomic_DNA"/>
</dbReference>